<reference evidence="1 2" key="1">
    <citation type="journal article" date="2002" name="Proc. Natl. Acad. Sci. U.S.A.">
        <title>The complete genome sequence of Chlorobium tepidum TLS, a photosynthetic, anaerobic, green-sulfur bacterium.</title>
        <authorList>
            <person name="Eisen J.A."/>
            <person name="Nelson K.E."/>
            <person name="Paulsen I.T."/>
            <person name="Heidelberg J.F."/>
            <person name="Wu M."/>
            <person name="Dodson R.J."/>
            <person name="Deboy R."/>
            <person name="Gwinn M.L."/>
            <person name="Nelson W.C."/>
            <person name="Haft D.H."/>
            <person name="Hickey E.K."/>
            <person name="Peterson J.D."/>
            <person name="Durkin A.S."/>
            <person name="Kolonay J.L."/>
            <person name="Yang F."/>
            <person name="Holt I."/>
            <person name="Umayam L.A."/>
            <person name="Mason T."/>
            <person name="Brenner M."/>
            <person name="Shea T.P."/>
            <person name="Parksey D."/>
            <person name="Nierman W.C."/>
            <person name="Feldblyum T.V."/>
            <person name="Hansen C.L."/>
            <person name="Craven M.B."/>
            <person name="Radune D."/>
            <person name="Vamathevan J."/>
            <person name="Khouri H."/>
            <person name="White O."/>
            <person name="Gruber T.M."/>
            <person name="Ketchum K.A."/>
            <person name="Venter J.C."/>
            <person name="Tettelin H."/>
            <person name="Bryant D.A."/>
            <person name="Fraser C.M."/>
        </authorList>
    </citation>
    <scope>NUCLEOTIDE SEQUENCE [LARGE SCALE GENOMIC DNA]</scope>
    <source>
        <strain evidence="2">ATCC 49652 / DSM 12025 / NBRC 103806 / TLS</strain>
    </source>
</reference>
<protein>
    <submittedName>
        <fullName evidence="1">Uncharacterized protein</fullName>
    </submittedName>
</protein>
<dbReference type="HOGENOM" id="CLU_3395778_0_0_10"/>
<dbReference type="Proteomes" id="UP000001007">
    <property type="component" value="Chromosome"/>
</dbReference>
<dbReference type="EnsemblBacteria" id="AAM71761">
    <property type="protein sequence ID" value="AAM71761"/>
    <property type="gene ID" value="CT0519"/>
</dbReference>
<evidence type="ECO:0000313" key="1">
    <source>
        <dbReference type="EMBL" id="AAM71761.1"/>
    </source>
</evidence>
<dbReference type="AlphaFoldDB" id="Q8KF13"/>
<proteinExistence type="predicted"/>
<keyword evidence="2" id="KW-1185">Reference proteome</keyword>
<gene>
    <name evidence="1" type="ordered locus">CT0519</name>
</gene>
<name>Q8KF13_CHLTE</name>
<evidence type="ECO:0000313" key="2">
    <source>
        <dbReference type="Proteomes" id="UP000001007"/>
    </source>
</evidence>
<dbReference type="KEGG" id="cte:CT0519"/>
<dbReference type="EMBL" id="AE006470">
    <property type="protein sequence ID" value="AAM71761.1"/>
    <property type="molecule type" value="Genomic_DNA"/>
</dbReference>
<organism evidence="1 2">
    <name type="scientific">Chlorobaculum tepidum (strain ATCC 49652 / DSM 12025 / NBRC 103806 / TLS)</name>
    <name type="common">Chlorobium tepidum</name>
    <dbReference type="NCBI Taxonomy" id="194439"/>
    <lineage>
        <taxon>Bacteria</taxon>
        <taxon>Pseudomonadati</taxon>
        <taxon>Chlorobiota</taxon>
        <taxon>Chlorobiia</taxon>
        <taxon>Chlorobiales</taxon>
        <taxon>Chlorobiaceae</taxon>
        <taxon>Chlorobaculum</taxon>
    </lineage>
</organism>
<sequence length="31" mass="3661">MLQRLLDCSNSGRIYINAFYSRRSIQESDSH</sequence>
<accession>Q8KF13</accession>